<evidence type="ECO:0000256" key="1">
    <source>
        <dbReference type="SAM" id="SignalP"/>
    </source>
</evidence>
<dbReference type="Proteomes" id="UP001461498">
    <property type="component" value="Unassembled WGS sequence"/>
</dbReference>
<dbReference type="EMBL" id="JAPXFL010000001">
    <property type="protein sequence ID" value="KAK9512748.1"/>
    <property type="molecule type" value="Genomic_DNA"/>
</dbReference>
<dbReference type="AlphaFoldDB" id="A0AAW1DSW9"/>
<gene>
    <name evidence="2" type="ORF">O3M35_001103</name>
</gene>
<name>A0AAW1DSW9_9HEMI</name>
<protein>
    <recommendedName>
        <fullName evidence="4">Secreted protein</fullName>
    </recommendedName>
</protein>
<evidence type="ECO:0008006" key="4">
    <source>
        <dbReference type="Google" id="ProtNLM"/>
    </source>
</evidence>
<reference evidence="2 3" key="1">
    <citation type="submission" date="2022-12" db="EMBL/GenBank/DDBJ databases">
        <title>Chromosome-level genome assembly of true bugs.</title>
        <authorList>
            <person name="Ma L."/>
            <person name="Li H."/>
        </authorList>
    </citation>
    <scope>NUCLEOTIDE SEQUENCE [LARGE SCALE GENOMIC DNA]</scope>
    <source>
        <strain evidence="2">Lab_2022b</strain>
    </source>
</reference>
<keyword evidence="3" id="KW-1185">Reference proteome</keyword>
<organism evidence="2 3">
    <name type="scientific">Rhynocoris fuscipes</name>
    <dbReference type="NCBI Taxonomy" id="488301"/>
    <lineage>
        <taxon>Eukaryota</taxon>
        <taxon>Metazoa</taxon>
        <taxon>Ecdysozoa</taxon>
        <taxon>Arthropoda</taxon>
        <taxon>Hexapoda</taxon>
        <taxon>Insecta</taxon>
        <taxon>Pterygota</taxon>
        <taxon>Neoptera</taxon>
        <taxon>Paraneoptera</taxon>
        <taxon>Hemiptera</taxon>
        <taxon>Heteroptera</taxon>
        <taxon>Panheteroptera</taxon>
        <taxon>Cimicomorpha</taxon>
        <taxon>Reduviidae</taxon>
        <taxon>Harpactorinae</taxon>
        <taxon>Harpactorini</taxon>
        <taxon>Rhynocoris</taxon>
    </lineage>
</organism>
<sequence>MKFYTFILLLAIISAVYGVCWTTYNKINHKGRTNSGCTNNGGCTTFTTNWKIFVRSINTKGGCVRLWDNRGCKGKHLDVRPGSPSHNNLPSLGWKKTNSIGTC</sequence>
<feature type="chain" id="PRO_5043519688" description="Secreted protein" evidence="1">
    <location>
        <begin position="19"/>
        <end position="103"/>
    </location>
</feature>
<feature type="signal peptide" evidence="1">
    <location>
        <begin position="1"/>
        <end position="18"/>
    </location>
</feature>
<keyword evidence="1" id="KW-0732">Signal</keyword>
<comment type="caution">
    <text evidence="2">The sequence shown here is derived from an EMBL/GenBank/DDBJ whole genome shotgun (WGS) entry which is preliminary data.</text>
</comment>
<dbReference type="Gene3D" id="2.60.20.10">
    <property type="entry name" value="Crystallins"/>
    <property type="match status" value="1"/>
</dbReference>
<proteinExistence type="predicted"/>
<evidence type="ECO:0000313" key="3">
    <source>
        <dbReference type="Proteomes" id="UP001461498"/>
    </source>
</evidence>
<accession>A0AAW1DSW9</accession>
<evidence type="ECO:0000313" key="2">
    <source>
        <dbReference type="EMBL" id="KAK9512748.1"/>
    </source>
</evidence>